<evidence type="ECO:0000313" key="2">
    <source>
        <dbReference type="EMBL" id="MXR37132.1"/>
    </source>
</evidence>
<reference evidence="2 3" key="1">
    <citation type="submission" date="2019-12" db="EMBL/GenBank/DDBJ databases">
        <title>Neisseriaceae gen. nov. sp. Genome sequencing and assembly.</title>
        <authorList>
            <person name="Liu Z."/>
            <person name="Li A."/>
        </authorList>
    </citation>
    <scope>NUCLEOTIDE SEQUENCE [LARGE SCALE GENOMIC DNA]</scope>
    <source>
        <strain evidence="2 3">B2N2-7</strain>
    </source>
</reference>
<dbReference type="Pfam" id="PF07411">
    <property type="entry name" value="DUF1508"/>
    <property type="match status" value="2"/>
</dbReference>
<dbReference type="EMBL" id="WSSB01000007">
    <property type="protein sequence ID" value="MXR37132.1"/>
    <property type="molecule type" value="Genomic_DNA"/>
</dbReference>
<dbReference type="InterPro" id="IPR010879">
    <property type="entry name" value="DUF1508"/>
</dbReference>
<evidence type="ECO:0000259" key="1">
    <source>
        <dbReference type="Pfam" id="PF07411"/>
    </source>
</evidence>
<feature type="domain" description="DUF1508" evidence="1">
    <location>
        <begin position="10"/>
        <end position="42"/>
    </location>
</feature>
<accession>A0A845BLF8</accession>
<organism evidence="2 3">
    <name type="scientific">Craterilacuibacter sinensis</name>
    <dbReference type="NCBI Taxonomy" id="2686017"/>
    <lineage>
        <taxon>Bacteria</taxon>
        <taxon>Pseudomonadati</taxon>
        <taxon>Pseudomonadota</taxon>
        <taxon>Betaproteobacteria</taxon>
        <taxon>Neisseriales</taxon>
        <taxon>Neisseriaceae</taxon>
        <taxon>Craterilacuibacter</taxon>
    </lineage>
</organism>
<name>A0A845BLF8_9NEIS</name>
<dbReference type="AlphaFoldDB" id="A0A845BLF8"/>
<dbReference type="InterPro" id="IPR051141">
    <property type="entry name" value="UPF0339_domain"/>
</dbReference>
<dbReference type="Gene3D" id="2.30.29.80">
    <property type="match status" value="1"/>
</dbReference>
<dbReference type="Proteomes" id="UP000467214">
    <property type="component" value="Unassembled WGS sequence"/>
</dbReference>
<sequence>MSGKFEVSKSKNGKYLFNLKAGNGQIILTSQLFDSLHHAIEAAQYLQSEPKLDARIRRKISTVGDPYFSVLGRGDKVLARSEMYSSSSAMERGIDSLLDHAPTAQVIDTTAL</sequence>
<dbReference type="PANTHER" id="PTHR40606:SF1">
    <property type="entry name" value="UPF0339 PROTEIN YEGP"/>
    <property type="match status" value="1"/>
</dbReference>
<dbReference type="InterPro" id="IPR036913">
    <property type="entry name" value="YegP-like_sf"/>
</dbReference>
<comment type="caution">
    <text evidence="2">The sequence shown here is derived from an EMBL/GenBank/DDBJ whole genome shotgun (WGS) entry which is preliminary data.</text>
</comment>
<gene>
    <name evidence="2" type="ORF">GQF02_09120</name>
</gene>
<keyword evidence="3" id="KW-1185">Reference proteome</keyword>
<feature type="domain" description="DUF1508" evidence="1">
    <location>
        <begin position="64"/>
        <end position="108"/>
    </location>
</feature>
<dbReference type="SUPFAM" id="SSF160113">
    <property type="entry name" value="YegP-like"/>
    <property type="match status" value="2"/>
</dbReference>
<evidence type="ECO:0000313" key="3">
    <source>
        <dbReference type="Proteomes" id="UP000467214"/>
    </source>
</evidence>
<dbReference type="RefSeq" id="WP_124734545.1">
    <property type="nucleotide sequence ID" value="NZ_WSSB01000007.1"/>
</dbReference>
<proteinExistence type="predicted"/>
<protein>
    <submittedName>
        <fullName evidence="2">DUF1508 domain-containing protein</fullName>
    </submittedName>
</protein>
<dbReference type="PANTHER" id="PTHR40606">
    <property type="match status" value="1"/>
</dbReference>